<protein>
    <submittedName>
        <fullName evidence="2">Stalk domain-containing protein</fullName>
    </submittedName>
</protein>
<dbReference type="RefSeq" id="WP_305023767.1">
    <property type="nucleotide sequence ID" value="NZ_JAUQTB010000003.1"/>
</dbReference>
<evidence type="ECO:0000313" key="2">
    <source>
        <dbReference type="EMBL" id="MDO7906587.1"/>
    </source>
</evidence>
<dbReference type="InterPro" id="IPR051553">
    <property type="entry name" value="Ran_GTPase-activating"/>
</dbReference>
<dbReference type="InterPro" id="IPR036582">
    <property type="entry name" value="Mao_N_sf"/>
</dbReference>
<evidence type="ECO:0000259" key="1">
    <source>
        <dbReference type="Pfam" id="PF07833"/>
    </source>
</evidence>
<dbReference type="Gene3D" id="2.130.10.30">
    <property type="entry name" value="Regulator of chromosome condensation 1/beta-lactamase-inhibitor protein II"/>
    <property type="match status" value="2"/>
</dbReference>
<dbReference type="InterPro" id="IPR000408">
    <property type="entry name" value="Reg_chr_condens"/>
</dbReference>
<dbReference type="InterPro" id="IPR009091">
    <property type="entry name" value="RCC1/BLIP-II"/>
</dbReference>
<evidence type="ECO:0000313" key="3">
    <source>
        <dbReference type="Proteomes" id="UP001240171"/>
    </source>
</evidence>
<keyword evidence="3" id="KW-1185">Reference proteome</keyword>
<accession>A0ABT9CBF1</accession>
<dbReference type="PANTHER" id="PTHR45982">
    <property type="entry name" value="REGULATOR OF CHROMOSOME CONDENSATION"/>
    <property type="match status" value="1"/>
</dbReference>
<reference evidence="2 3" key="1">
    <citation type="submission" date="2023-07" db="EMBL/GenBank/DDBJ databases">
        <title>Paenibacillus sp. JX-17 nov. isolated from soil.</title>
        <authorList>
            <person name="Wan Y."/>
            <person name="Liu B."/>
        </authorList>
    </citation>
    <scope>NUCLEOTIDE SEQUENCE [LARGE SCALE GENOMIC DNA]</scope>
    <source>
        <strain evidence="2 3">JX-17</strain>
    </source>
</reference>
<dbReference type="EMBL" id="JAUQTB010000003">
    <property type="protein sequence ID" value="MDO7906587.1"/>
    <property type="molecule type" value="Genomic_DNA"/>
</dbReference>
<name>A0ABT9CBF1_9BACL</name>
<feature type="domain" description="Copper amine oxidase-like N-terminal" evidence="1">
    <location>
        <begin position="395"/>
        <end position="495"/>
    </location>
</feature>
<dbReference type="InterPro" id="IPR012854">
    <property type="entry name" value="Cu_amine_oxidase-like_N"/>
</dbReference>
<dbReference type="SUPFAM" id="SSF50985">
    <property type="entry name" value="RCC1/BLIP-II"/>
    <property type="match status" value="2"/>
</dbReference>
<organism evidence="2 3">
    <name type="scientific">Paenibacillus lacisoli</name>
    <dbReference type="NCBI Taxonomy" id="3064525"/>
    <lineage>
        <taxon>Bacteria</taxon>
        <taxon>Bacillati</taxon>
        <taxon>Bacillota</taxon>
        <taxon>Bacilli</taxon>
        <taxon>Bacillales</taxon>
        <taxon>Paenibacillaceae</taxon>
        <taxon>Paenibacillus</taxon>
    </lineage>
</organism>
<gene>
    <name evidence="2" type="ORF">Q5741_09155</name>
</gene>
<sequence length="498" mass="53835">MKGILHKTISWCFTVGLAGALLTSGLVLPAEHAAASSSSAQTKTTAQVKPLSGIVSLTAAPGSWGGTVYAVDKDGHVWTWGSNAEGQFGTGRATVYAASISPYRIKGLEQVKQVAVSTGSLALRQDGSVWTWGGPLPGNQANHTEGSSRKPVQVKGVRDVVQVEAGYYAYYALQKDGTVWAWQNDSARLENTTLSDTPRQIQGLDQVTSIADLGAEGMLALKKDGTVSEYQFHFKTVNGKWELTTALQIVPSARQIKSLSRHGSYMILQGQNGQYYRWNTMPGEERLQKQSAMVGQLRADVYGTYYSLTEDGIVWTWKRKLKADGTAYGTTRPVKEPLLKGAVDIQQGEAAAYALMPDGTVRSWGTNLFGRLGIGEDGGYRLKPTAVGRSIELLVRGQDPDSMAAPIMEQGKVWVPLRQTAEALGAKIGYSNGAITMTMNGKTKTINGDHIINEDGSRLAMPNMKRVWNVQLISAATLAELTGSKVTWDGVQNRISFQ</sequence>
<dbReference type="Pfam" id="PF07833">
    <property type="entry name" value="Cu_amine_oxidN1"/>
    <property type="match status" value="1"/>
</dbReference>
<proteinExistence type="predicted"/>
<dbReference type="PROSITE" id="PS50012">
    <property type="entry name" value="RCC1_3"/>
    <property type="match status" value="2"/>
</dbReference>
<comment type="caution">
    <text evidence="2">The sequence shown here is derived from an EMBL/GenBank/DDBJ whole genome shotgun (WGS) entry which is preliminary data.</text>
</comment>
<dbReference type="Pfam" id="PF00415">
    <property type="entry name" value="RCC1"/>
    <property type="match status" value="1"/>
</dbReference>
<dbReference type="SUPFAM" id="SSF55383">
    <property type="entry name" value="Copper amine oxidase, domain N"/>
    <property type="match status" value="1"/>
</dbReference>
<dbReference type="Proteomes" id="UP001240171">
    <property type="component" value="Unassembled WGS sequence"/>
</dbReference>
<dbReference type="PANTHER" id="PTHR45982:SF1">
    <property type="entry name" value="REGULATOR OF CHROMOSOME CONDENSATION"/>
    <property type="match status" value="1"/>
</dbReference>